<dbReference type="GO" id="GO:0006096">
    <property type="term" value="P:glycolytic process"/>
    <property type="evidence" value="ECO:0007669"/>
    <property type="project" value="UniProtKB-UniPathway"/>
</dbReference>
<dbReference type="GO" id="GO:0048029">
    <property type="term" value="F:monosaccharide binding"/>
    <property type="evidence" value="ECO:0007669"/>
    <property type="project" value="TreeGrafter"/>
</dbReference>
<keyword evidence="3 4" id="KW-0413">Isomerase</keyword>
<dbReference type="UniPathway" id="UPA00109">
    <property type="reaction ID" value="UER00181"/>
</dbReference>
<gene>
    <name evidence="4" type="ORF">SAMN04489740_1515</name>
</gene>
<organism evidence="4 5">
    <name type="scientific">Arthrobacter alpinus</name>
    <dbReference type="NCBI Taxonomy" id="656366"/>
    <lineage>
        <taxon>Bacteria</taxon>
        <taxon>Bacillati</taxon>
        <taxon>Actinomycetota</taxon>
        <taxon>Actinomycetes</taxon>
        <taxon>Micrococcales</taxon>
        <taxon>Micrococcaceae</taxon>
        <taxon>Arthrobacter</taxon>
    </lineage>
</organism>
<evidence type="ECO:0000256" key="1">
    <source>
        <dbReference type="ARBA" id="ARBA00022432"/>
    </source>
</evidence>
<proteinExistence type="predicted"/>
<dbReference type="Gene3D" id="3.40.50.10490">
    <property type="entry name" value="Glucose-6-phosphate isomerase like protein, domain 1"/>
    <property type="match status" value="3"/>
</dbReference>
<dbReference type="GO" id="GO:0097367">
    <property type="term" value="F:carbohydrate derivative binding"/>
    <property type="evidence" value="ECO:0007669"/>
    <property type="project" value="InterPro"/>
</dbReference>
<dbReference type="GO" id="GO:0051156">
    <property type="term" value="P:glucose 6-phosphate metabolic process"/>
    <property type="evidence" value="ECO:0007669"/>
    <property type="project" value="TreeGrafter"/>
</dbReference>
<dbReference type="Proteomes" id="UP000182725">
    <property type="component" value="Unassembled WGS sequence"/>
</dbReference>
<dbReference type="SMR" id="A0A1H5J6W0"/>
<evidence type="ECO:0000256" key="3">
    <source>
        <dbReference type="ARBA" id="ARBA00023235"/>
    </source>
</evidence>
<dbReference type="GO" id="GO:0006094">
    <property type="term" value="P:gluconeogenesis"/>
    <property type="evidence" value="ECO:0007669"/>
    <property type="project" value="UniProtKB-KW"/>
</dbReference>
<dbReference type="PANTHER" id="PTHR11469:SF1">
    <property type="entry name" value="GLUCOSE-6-PHOSPHATE ISOMERASE"/>
    <property type="match status" value="1"/>
</dbReference>
<evidence type="ECO:0000313" key="4">
    <source>
        <dbReference type="EMBL" id="SEE47801.1"/>
    </source>
</evidence>
<dbReference type="EMBL" id="FNTV01000001">
    <property type="protein sequence ID" value="SEE47801.1"/>
    <property type="molecule type" value="Genomic_DNA"/>
</dbReference>
<dbReference type="GO" id="GO:0005829">
    <property type="term" value="C:cytosol"/>
    <property type="evidence" value="ECO:0007669"/>
    <property type="project" value="TreeGrafter"/>
</dbReference>
<accession>A0A1H5J6W0</accession>
<dbReference type="SUPFAM" id="SSF53697">
    <property type="entry name" value="SIS domain"/>
    <property type="match status" value="1"/>
</dbReference>
<dbReference type="PRINTS" id="PR00662">
    <property type="entry name" value="G6PISOMERASE"/>
</dbReference>
<sequence>MTALAFAATGAAKSAGDAHLMTLVADQVASRIFAKDATLWGPDAEAESAVRLGWVEAAEVSAPLVEEITVLRDELRAEGINHIVLCGMGGSSLAPEVITATAGVELSVLDSTDPAQVRAAISDRLATTAIVVSSKSGSTLETDSQRRIFEQEFTAAGIDAKSRIIIVTDPGSPLDGSAREAGYRKVFNADPNVGGRYSGLTAFGLVPSGLAGVDIAALLDSAEETSEMLRDDDVDNVGLRLGAALGGTSPLRNKIVIVEDGSGIVGFADWAEQLIAESTGKLGTGVLPVVASPTSPEITDGASDVLVVRLVSGDSDVELRENEVSIAGDLGAQMLVWEFATAVAGRLLGINPFDQPDVEAAKTAARGLLDATPAPTPALFTDGAVEVRTANNDAEWLAGASTLAEAITALNGTLASDGYLSVQVYLDRLANAPLEQVRDELAGLTGRPVTFGWGPRFLHSTGQFHKGGPAVGVFLQVTGAAQDDLAIPERPFSFGELIAAQAAGDAAVLADHGCPVLRLHLTDVAAGVAQLETVVAELAGRHLDA</sequence>
<dbReference type="PROSITE" id="PS51463">
    <property type="entry name" value="P_GLUCOSE_ISOMERASE_3"/>
    <property type="match status" value="1"/>
</dbReference>
<dbReference type="PANTHER" id="PTHR11469">
    <property type="entry name" value="GLUCOSE-6-PHOSPHATE ISOMERASE"/>
    <property type="match status" value="1"/>
</dbReference>
<keyword evidence="1" id="KW-0312">Gluconeogenesis</keyword>
<keyword evidence="2" id="KW-0324">Glycolysis</keyword>
<dbReference type="InterPro" id="IPR046348">
    <property type="entry name" value="SIS_dom_sf"/>
</dbReference>
<protein>
    <submittedName>
        <fullName evidence="4">Glucose-6-phosphate isomerase</fullName>
    </submittedName>
</protein>
<name>A0A1H5J6W0_9MICC</name>
<dbReference type="GO" id="GO:0004347">
    <property type="term" value="F:glucose-6-phosphate isomerase activity"/>
    <property type="evidence" value="ECO:0007669"/>
    <property type="project" value="InterPro"/>
</dbReference>
<evidence type="ECO:0000313" key="5">
    <source>
        <dbReference type="Proteomes" id="UP000182725"/>
    </source>
</evidence>
<reference evidence="4 5" key="1">
    <citation type="submission" date="2016-10" db="EMBL/GenBank/DDBJ databases">
        <authorList>
            <person name="de Groot N.N."/>
        </authorList>
    </citation>
    <scope>NUCLEOTIDE SEQUENCE [LARGE SCALE GENOMIC DNA]</scope>
    <source>
        <strain evidence="4 5">DSM 22274</strain>
    </source>
</reference>
<dbReference type="RefSeq" id="WP_074711202.1">
    <property type="nucleotide sequence ID" value="NZ_FNTV01000001.1"/>
</dbReference>
<evidence type="ECO:0000256" key="2">
    <source>
        <dbReference type="ARBA" id="ARBA00023152"/>
    </source>
</evidence>
<dbReference type="InterPro" id="IPR001672">
    <property type="entry name" value="G6P_Isomerase"/>
</dbReference>
<dbReference type="AlphaFoldDB" id="A0A1H5J6W0"/>